<organism evidence="2 3">
    <name type="scientific">Subtercola boreus</name>
    <dbReference type="NCBI Taxonomy" id="120213"/>
    <lineage>
        <taxon>Bacteria</taxon>
        <taxon>Bacillati</taxon>
        <taxon>Actinomycetota</taxon>
        <taxon>Actinomycetes</taxon>
        <taxon>Micrococcales</taxon>
        <taxon>Microbacteriaceae</taxon>
        <taxon>Subtercola</taxon>
    </lineage>
</organism>
<dbReference type="Proteomes" id="UP000257080">
    <property type="component" value="Unassembled WGS sequence"/>
</dbReference>
<dbReference type="PANTHER" id="PTHR34297:SF3">
    <property type="entry name" value="ALKALINE SHOCK PROTEIN 23"/>
    <property type="match status" value="1"/>
</dbReference>
<dbReference type="RefSeq" id="WP_116416963.1">
    <property type="nucleotide sequence ID" value="NZ_NBXC01000002.1"/>
</dbReference>
<dbReference type="AlphaFoldDB" id="A0A3E0WF04"/>
<gene>
    <name evidence="2" type="ORF">B7R25_00080</name>
</gene>
<sequence length="154" mass="15709">MATPTTPATVKPTVVTSSATIPASPTAEIAIGKTVINDGVIAKVAGIAAREVSGVHALGGGAARVLGSIRSAMNNTDLSQGITVEVGETQVAVDVTIVAEYPVPLQDVADKVRSSIVDAIETLVGMEVTEVNVTIVDVFIPSDDADDETEARVQ</sequence>
<dbReference type="PANTHER" id="PTHR34297">
    <property type="entry name" value="HYPOTHETICAL CYTOSOLIC PROTEIN-RELATED"/>
    <property type="match status" value="1"/>
</dbReference>
<evidence type="ECO:0000313" key="3">
    <source>
        <dbReference type="Proteomes" id="UP000257080"/>
    </source>
</evidence>
<dbReference type="EMBL" id="NBXE01000002">
    <property type="protein sequence ID" value="RFA29439.1"/>
    <property type="molecule type" value="Genomic_DNA"/>
</dbReference>
<accession>A0A3E0WF04</accession>
<evidence type="ECO:0000256" key="1">
    <source>
        <dbReference type="ARBA" id="ARBA00005721"/>
    </source>
</evidence>
<comment type="similarity">
    <text evidence="1">Belongs to the asp23 family.</text>
</comment>
<dbReference type="OrthoDB" id="9808942at2"/>
<reference evidence="2 3" key="1">
    <citation type="submission" date="2017-04" db="EMBL/GenBank/DDBJ databases">
        <title>Comparative genome analysis of Subtercola boreus.</title>
        <authorList>
            <person name="Cho Y.-J."/>
            <person name="Cho A."/>
            <person name="Kim O.-S."/>
            <person name="Lee J.-I."/>
        </authorList>
    </citation>
    <scope>NUCLEOTIDE SEQUENCE [LARGE SCALE GENOMIC DNA]</scope>
    <source>
        <strain evidence="2 3">P28004</strain>
    </source>
</reference>
<comment type="caution">
    <text evidence="2">The sequence shown here is derived from an EMBL/GenBank/DDBJ whole genome shotgun (WGS) entry which is preliminary data.</text>
</comment>
<protein>
    <submittedName>
        <fullName evidence="2">Alkaline-shock protein</fullName>
    </submittedName>
</protein>
<dbReference type="InterPro" id="IPR005531">
    <property type="entry name" value="Asp23"/>
</dbReference>
<proteinExistence type="inferred from homology"/>
<name>A0A3E0WF04_9MICO</name>
<dbReference type="Pfam" id="PF03780">
    <property type="entry name" value="Asp23"/>
    <property type="match status" value="1"/>
</dbReference>
<evidence type="ECO:0000313" key="2">
    <source>
        <dbReference type="EMBL" id="RFA29439.1"/>
    </source>
</evidence>